<dbReference type="SMART" id="SM00014">
    <property type="entry name" value="acidPPc"/>
    <property type="match status" value="1"/>
</dbReference>
<dbReference type="Pfam" id="PF01569">
    <property type="entry name" value="PAP2"/>
    <property type="match status" value="1"/>
</dbReference>
<evidence type="ECO:0000256" key="7">
    <source>
        <dbReference type="SAM" id="Phobius"/>
    </source>
</evidence>
<comment type="caution">
    <text evidence="9">The sequence shown here is derived from an EMBL/GenBank/DDBJ whole genome shotgun (WGS) entry which is preliminary data.</text>
</comment>
<keyword evidence="6 7" id="KW-0472">Membrane</keyword>
<comment type="subcellular location">
    <subcellularLocation>
        <location evidence="1">Cell membrane</location>
        <topology evidence="1">Multi-pass membrane protein</topology>
    </subcellularLocation>
</comment>
<evidence type="ECO:0000313" key="10">
    <source>
        <dbReference type="Proteomes" id="UP000237684"/>
    </source>
</evidence>
<dbReference type="CDD" id="cd03392">
    <property type="entry name" value="PAP2_like_2"/>
    <property type="match status" value="1"/>
</dbReference>
<evidence type="ECO:0000256" key="4">
    <source>
        <dbReference type="ARBA" id="ARBA00022801"/>
    </source>
</evidence>
<dbReference type="AlphaFoldDB" id="A0A2S8SU41"/>
<feature type="transmembrane region" description="Helical" evidence="7">
    <location>
        <begin position="142"/>
        <end position="162"/>
    </location>
</feature>
<feature type="transmembrane region" description="Helical" evidence="7">
    <location>
        <begin position="75"/>
        <end position="95"/>
    </location>
</feature>
<organism evidence="9 10">
    <name type="scientific">Abditibacterium utsteinense</name>
    <dbReference type="NCBI Taxonomy" id="1960156"/>
    <lineage>
        <taxon>Bacteria</taxon>
        <taxon>Pseudomonadati</taxon>
        <taxon>Abditibacteriota</taxon>
        <taxon>Abditibacteriia</taxon>
        <taxon>Abditibacteriales</taxon>
        <taxon>Abditibacteriaceae</taxon>
        <taxon>Abditibacterium</taxon>
    </lineage>
</organism>
<keyword evidence="10" id="KW-1185">Reference proteome</keyword>
<keyword evidence="4" id="KW-0378">Hydrolase</keyword>
<dbReference type="EMBL" id="NIGF01000005">
    <property type="protein sequence ID" value="PQV64321.1"/>
    <property type="molecule type" value="Genomic_DNA"/>
</dbReference>
<feature type="transmembrane region" description="Helical" evidence="7">
    <location>
        <begin position="102"/>
        <end position="122"/>
    </location>
</feature>
<evidence type="ECO:0000313" key="9">
    <source>
        <dbReference type="EMBL" id="PQV64321.1"/>
    </source>
</evidence>
<keyword evidence="5 7" id="KW-1133">Transmembrane helix</keyword>
<dbReference type="Proteomes" id="UP000237684">
    <property type="component" value="Unassembled WGS sequence"/>
</dbReference>
<gene>
    <name evidence="9" type="ORF">B1R32_1052</name>
</gene>
<evidence type="ECO:0000256" key="6">
    <source>
        <dbReference type="ARBA" id="ARBA00023136"/>
    </source>
</evidence>
<feature type="transmembrane region" description="Helical" evidence="7">
    <location>
        <begin position="195"/>
        <end position="213"/>
    </location>
</feature>
<dbReference type="PANTHER" id="PTHR14969:SF62">
    <property type="entry name" value="DECAPRENYLPHOSPHORYL-5-PHOSPHORIBOSE PHOSPHATASE RV3807C-RELATED"/>
    <property type="match status" value="1"/>
</dbReference>
<sequence length="229" mass="25490">MFPQFFHSLRDFTSQHRWHLLALFAGVVIPLVLFGHLAEEVHRDGGLASDVPLLELIHRHANPRRDLLVAFLTRWGGYLSIPVLLAIAVGLWWRLHQTANAVFFSVSVVGSLLMNLAVKALFQRARPALWMSPAPAGYYSFPSGHSMVSMAIALALVFIAWPTRLRWPALVLAIPCVAAIGLSRLYLGVHYPSDVLGGWSAAILWVTGVSFVLRRYRSEKPTAHPLKTL</sequence>
<dbReference type="RefSeq" id="WP_105483290.1">
    <property type="nucleotide sequence ID" value="NZ_NIGF01000005.1"/>
</dbReference>
<dbReference type="GO" id="GO:0016787">
    <property type="term" value="F:hydrolase activity"/>
    <property type="evidence" value="ECO:0007669"/>
    <property type="project" value="UniProtKB-KW"/>
</dbReference>
<keyword evidence="3 7" id="KW-0812">Transmembrane</keyword>
<dbReference type="FunCoup" id="A0A2S8SU41">
    <property type="interactions" value="173"/>
</dbReference>
<feature type="transmembrane region" description="Helical" evidence="7">
    <location>
        <begin position="169"/>
        <end position="189"/>
    </location>
</feature>
<accession>A0A2S8SU41</accession>
<dbReference type="Gene3D" id="1.20.144.10">
    <property type="entry name" value="Phosphatidic acid phosphatase type 2/haloperoxidase"/>
    <property type="match status" value="1"/>
</dbReference>
<feature type="transmembrane region" description="Helical" evidence="7">
    <location>
        <begin position="20"/>
        <end position="38"/>
    </location>
</feature>
<evidence type="ECO:0000256" key="3">
    <source>
        <dbReference type="ARBA" id="ARBA00022692"/>
    </source>
</evidence>
<dbReference type="InParanoid" id="A0A2S8SU41"/>
<protein>
    <submittedName>
        <fullName evidence="9">Undecaprenyl-diphosphatase</fullName>
    </submittedName>
</protein>
<dbReference type="InterPro" id="IPR000326">
    <property type="entry name" value="PAP2/HPO"/>
</dbReference>
<dbReference type="SUPFAM" id="SSF48317">
    <property type="entry name" value="Acid phosphatase/Vanadium-dependent haloperoxidase"/>
    <property type="match status" value="1"/>
</dbReference>
<evidence type="ECO:0000256" key="1">
    <source>
        <dbReference type="ARBA" id="ARBA00004651"/>
    </source>
</evidence>
<dbReference type="PANTHER" id="PTHR14969">
    <property type="entry name" value="SPHINGOSINE-1-PHOSPHATE PHOSPHOHYDROLASE"/>
    <property type="match status" value="1"/>
</dbReference>
<evidence type="ECO:0000256" key="2">
    <source>
        <dbReference type="ARBA" id="ARBA00022475"/>
    </source>
</evidence>
<proteinExistence type="predicted"/>
<evidence type="ECO:0000256" key="5">
    <source>
        <dbReference type="ARBA" id="ARBA00022989"/>
    </source>
</evidence>
<name>A0A2S8SU41_9BACT</name>
<evidence type="ECO:0000259" key="8">
    <source>
        <dbReference type="SMART" id="SM00014"/>
    </source>
</evidence>
<reference evidence="9 10" key="1">
    <citation type="journal article" date="2018" name="Syst. Appl. Microbiol.">
        <title>Abditibacterium utsteinense sp. nov., the first cultivated member of candidate phylum FBP, isolated from ice-free Antarctic soil samples.</title>
        <authorList>
            <person name="Tahon G."/>
            <person name="Tytgat B."/>
            <person name="Lebbe L."/>
            <person name="Carlier A."/>
            <person name="Willems A."/>
        </authorList>
    </citation>
    <scope>NUCLEOTIDE SEQUENCE [LARGE SCALE GENOMIC DNA]</scope>
    <source>
        <strain evidence="9 10">LMG 29911</strain>
    </source>
</reference>
<feature type="domain" description="Phosphatidic acid phosphatase type 2/haloperoxidase" evidence="8">
    <location>
        <begin position="102"/>
        <end position="210"/>
    </location>
</feature>
<dbReference type="InterPro" id="IPR036938">
    <property type="entry name" value="PAP2/HPO_sf"/>
</dbReference>
<dbReference type="GO" id="GO:0005886">
    <property type="term" value="C:plasma membrane"/>
    <property type="evidence" value="ECO:0007669"/>
    <property type="project" value="UniProtKB-SubCell"/>
</dbReference>
<keyword evidence="2" id="KW-1003">Cell membrane</keyword>
<dbReference type="OrthoDB" id="9789113at2"/>